<dbReference type="SMART" id="SM00249">
    <property type="entry name" value="PHD"/>
    <property type="match status" value="3"/>
</dbReference>
<feature type="compositionally biased region" description="Basic and acidic residues" evidence="6">
    <location>
        <begin position="576"/>
        <end position="592"/>
    </location>
</feature>
<feature type="compositionally biased region" description="Basic and acidic residues" evidence="6">
    <location>
        <begin position="553"/>
        <end position="567"/>
    </location>
</feature>
<evidence type="ECO:0000256" key="3">
    <source>
        <dbReference type="ARBA" id="ARBA00022771"/>
    </source>
</evidence>
<organism evidence="8 9">
    <name type="scientific">Cannabis sativa</name>
    <name type="common">Hemp</name>
    <name type="synonym">Marijuana</name>
    <dbReference type="NCBI Taxonomy" id="3483"/>
    <lineage>
        <taxon>Eukaryota</taxon>
        <taxon>Viridiplantae</taxon>
        <taxon>Streptophyta</taxon>
        <taxon>Embryophyta</taxon>
        <taxon>Tracheophyta</taxon>
        <taxon>Spermatophyta</taxon>
        <taxon>Magnoliopsida</taxon>
        <taxon>eudicotyledons</taxon>
        <taxon>Gunneridae</taxon>
        <taxon>Pentapetalae</taxon>
        <taxon>rosids</taxon>
        <taxon>fabids</taxon>
        <taxon>Rosales</taxon>
        <taxon>Cannabaceae</taxon>
        <taxon>Cannabis</taxon>
    </lineage>
</organism>
<evidence type="ECO:0000313" key="9">
    <source>
        <dbReference type="Proteomes" id="UP000583929"/>
    </source>
</evidence>
<evidence type="ECO:0000256" key="4">
    <source>
        <dbReference type="ARBA" id="ARBA00022833"/>
    </source>
</evidence>
<evidence type="ECO:0000256" key="5">
    <source>
        <dbReference type="ARBA" id="ARBA00023242"/>
    </source>
</evidence>
<feature type="domain" description="Zinc finger PHD-type" evidence="7">
    <location>
        <begin position="222"/>
        <end position="277"/>
    </location>
</feature>
<dbReference type="Pfam" id="PF26055">
    <property type="entry name" value="Mtase_EDM2"/>
    <property type="match status" value="1"/>
</dbReference>
<dbReference type="EMBL" id="JAATIQ010000464">
    <property type="protein sequence ID" value="KAF4354951.1"/>
    <property type="molecule type" value="Genomic_DNA"/>
</dbReference>
<protein>
    <recommendedName>
        <fullName evidence="7">Zinc finger PHD-type domain-containing protein</fullName>
    </recommendedName>
</protein>
<comment type="subcellular location">
    <subcellularLocation>
        <location evidence="1">Nucleus</location>
    </subcellularLocation>
</comment>
<keyword evidence="3" id="KW-0863">Zinc-finger</keyword>
<proteinExistence type="predicted"/>
<dbReference type="InterPro" id="IPR055198">
    <property type="entry name" value="NSD_PHD"/>
</dbReference>
<accession>A0A7J6E9F0</accession>
<dbReference type="Proteomes" id="UP000583929">
    <property type="component" value="Unassembled WGS sequence"/>
</dbReference>
<dbReference type="CDD" id="cd15565">
    <property type="entry name" value="PHD2_NSD"/>
    <property type="match status" value="1"/>
</dbReference>
<dbReference type="GO" id="GO:0008270">
    <property type="term" value="F:zinc ion binding"/>
    <property type="evidence" value="ECO:0007669"/>
    <property type="project" value="UniProtKB-KW"/>
</dbReference>
<dbReference type="InterPro" id="IPR013083">
    <property type="entry name" value="Znf_RING/FYVE/PHD"/>
</dbReference>
<dbReference type="InterPro" id="IPR001965">
    <property type="entry name" value="Znf_PHD"/>
</dbReference>
<dbReference type="PANTHER" id="PTHR46235:SF3">
    <property type="entry name" value="PHD FINGER-CONTAINING PROTEIN DDB_G0268158"/>
    <property type="match status" value="1"/>
</dbReference>
<feature type="domain" description="Zinc finger PHD-type" evidence="7">
    <location>
        <begin position="454"/>
        <end position="520"/>
    </location>
</feature>
<dbReference type="CDD" id="cd15566">
    <property type="entry name" value="PHD3_NSD"/>
    <property type="match status" value="1"/>
</dbReference>
<name>A0A7J6E9F0_CANSA</name>
<feature type="region of interest" description="Disordered" evidence="6">
    <location>
        <begin position="182"/>
        <end position="215"/>
    </location>
</feature>
<dbReference type="Pfam" id="PF22908">
    <property type="entry name" value="PHD_NSD"/>
    <property type="match status" value="1"/>
</dbReference>
<reference evidence="8 9" key="1">
    <citation type="journal article" date="2020" name="bioRxiv">
        <title>Sequence and annotation of 42 cannabis genomes reveals extensive copy number variation in cannabinoid synthesis and pathogen resistance genes.</title>
        <authorList>
            <person name="Mckernan K.J."/>
            <person name="Helbert Y."/>
            <person name="Kane L.T."/>
            <person name="Ebling H."/>
            <person name="Zhang L."/>
            <person name="Liu B."/>
            <person name="Eaton Z."/>
            <person name="Mclaughlin S."/>
            <person name="Kingan S."/>
            <person name="Baybayan P."/>
            <person name="Concepcion G."/>
            <person name="Jordan M."/>
            <person name="Riva A."/>
            <person name="Barbazuk W."/>
            <person name="Harkins T."/>
        </authorList>
    </citation>
    <scope>NUCLEOTIDE SEQUENCE [LARGE SCALE GENOMIC DNA]</scope>
    <source>
        <strain evidence="9">cv. Jamaican Lion 4</strain>
        <tissue evidence="8">Leaf</tissue>
    </source>
</reference>
<gene>
    <name evidence="8" type="ORF">G4B88_025310</name>
</gene>
<evidence type="ECO:0000313" key="8">
    <source>
        <dbReference type="EMBL" id="KAF4354951.1"/>
    </source>
</evidence>
<dbReference type="GO" id="GO:0005634">
    <property type="term" value="C:nucleus"/>
    <property type="evidence" value="ECO:0007669"/>
    <property type="project" value="UniProtKB-SubCell"/>
</dbReference>
<dbReference type="InterPro" id="IPR022702">
    <property type="entry name" value="Cytosine_MeTrfase1_RFD"/>
</dbReference>
<sequence length="1325" mass="149632">MASSDDEDEALPLSVANYHFVDDKDEPVSFSVLPIQWRENEEIGGDNLQVFLHGTADNGLQKLYKQVIAWKFDLSYVKPEISVLTKDNSWIVLQKPRKSFEKVIKSILITVNCLHFISRNPDTPGKSLWDHMSKVFSSFEVRPSKNDLVDQKTLIIEAMEKNDILAKSKFLLAYLDEKPRKRKAPDEERQATTSSFIVDETEETEYAEEDDSNEDDELFDSVCTFCDNGGDILCCEGSCLRSFHATVESGEDSNCVSLGYTEDEVNLIQQYLCKNCEYKQHQCFVCGKLGSSDKYSGAENDEVLIAGFRRKGHVVGDIPGVRPFNERGNGAPCSRSDHLLATASSGIITILTLLFFKVEIFRKAPLDSSRIPIIQSAASIVTPISYPKSLVFSQILTDPPSFDKVFRCVSATCGRFYHPRCVAKLLNPFNGVSAEDQEKKIINGESFTCPIHKCCVCKEGENNKDPDLQFAVCRRCPKSYHKKCLPRKISFEDIEEEGIVTRAWTDLLPNRILIYCLKHEIDEDLGTPVRNHVKFPGVEEQKSTFRKKSTSIGEKRQKQTAELLTDRKKTKTRVPPLEKSHEGRTTHAESKQSKKSFSAVKVGGKNTGKLPVGSSIYKKVKVNDASREEMNSPMAEENNSLGDKLYTLYNKRSGSVKSRKRDTSDVDKAAIVNPATKRSSSDLPPLDADREKRLLELMKDAESKINIEGIKQKFKAPSTHVAYKNLASEKAAITLGKVEVSVEAIRAALRKLEEGSSIEDAKAVCSSEVLERMFKWKDRLGASLSPFLHGMRYTSFGRHFTKVEKLEEIVNKLHWYVQDDDMAVAEIVDFCCGANDFSVLMKKKLDETGKKCSYKNYDFIEPKNDFCFEKRDWMSVKPKELPTGSKLIMGLNPPFGVRACLANKFIDKALEFNPKLLILIVPQETERLDEKAQPYDLVWEDDHLLSGKSFYLPGSADVKDKQMEQWNVKPPLLYLWSHPDWSNRHRKITESHVNLFKQEEAVVDVHSLGNHDDSGEFHEHAMADSGDYGNIPRHALGDPGDFRDILDHEMDDHQNFMPTDDPVETENLKDDVTGVVGTGGQKDYSPSISSDREDRENPAGKKAPNENTKRRLQTRKNKRKRARAQADTKSRHGTEMPSRVSPYTAINQRFDSSVPGMHSQFGIAHVDQLDRRYGNVSDEHSNFPTRSATDYGANSISRPLDMDTMYRREHTVRSQLQHYGQQDPEVQGGYYPGGQDSRYGQIGLHTPYPPTYGNPGPISDPLYRSNSSGAQWYVPQSDPLLHSRMHIMGSEPPLTIFDPRAAHSYGLPDFHLGSHLPYSHRPPGR</sequence>
<feature type="region of interest" description="Disordered" evidence="6">
    <location>
        <begin position="539"/>
        <end position="599"/>
    </location>
</feature>
<evidence type="ECO:0000259" key="7">
    <source>
        <dbReference type="SMART" id="SM00249"/>
    </source>
</evidence>
<dbReference type="InterPro" id="IPR058939">
    <property type="entry name" value="Mtase_EDM2"/>
</dbReference>
<feature type="compositionally biased region" description="Acidic residues" evidence="6">
    <location>
        <begin position="199"/>
        <end position="215"/>
    </location>
</feature>
<dbReference type="Gene3D" id="3.30.40.10">
    <property type="entry name" value="Zinc/RING finger domain, C3HC4 (zinc finger)"/>
    <property type="match status" value="2"/>
</dbReference>
<evidence type="ECO:0000256" key="1">
    <source>
        <dbReference type="ARBA" id="ARBA00004123"/>
    </source>
</evidence>
<feature type="compositionally biased region" description="Basic and acidic residues" evidence="6">
    <location>
        <begin position="1124"/>
        <end position="1134"/>
    </location>
</feature>
<dbReference type="Pfam" id="PF12047">
    <property type="entry name" value="DNMT1-RFD"/>
    <property type="match status" value="1"/>
</dbReference>
<feature type="domain" description="Zinc finger PHD-type" evidence="7">
    <location>
        <begin position="391"/>
        <end position="453"/>
    </location>
</feature>
<keyword evidence="4" id="KW-0862">Zinc</keyword>
<feature type="compositionally biased region" description="Basic and acidic residues" evidence="6">
    <location>
        <begin position="1090"/>
        <end position="1109"/>
    </location>
</feature>
<feature type="region of interest" description="Disordered" evidence="6">
    <location>
        <begin position="1072"/>
        <end position="1139"/>
    </location>
</feature>
<keyword evidence="5" id="KW-0539">Nucleus</keyword>
<comment type="caution">
    <text evidence="8">The sequence shown here is derived from an EMBL/GenBank/DDBJ whole genome shotgun (WGS) entry which is preliminary data.</text>
</comment>
<keyword evidence="9" id="KW-1185">Reference proteome</keyword>
<feature type="compositionally biased region" description="Basic residues" evidence="6">
    <location>
        <begin position="1110"/>
        <end position="1123"/>
    </location>
</feature>
<keyword evidence="2" id="KW-0479">Metal-binding</keyword>
<dbReference type="PANTHER" id="PTHR46235">
    <property type="entry name" value="PHD FINGER-CONTAINING PROTEIN DDB_G0268158"/>
    <property type="match status" value="1"/>
</dbReference>
<evidence type="ECO:0000256" key="6">
    <source>
        <dbReference type="SAM" id="MobiDB-lite"/>
    </source>
</evidence>
<evidence type="ECO:0000256" key="2">
    <source>
        <dbReference type="ARBA" id="ARBA00022723"/>
    </source>
</evidence>